<dbReference type="Pfam" id="PF04027">
    <property type="entry name" value="DUF371"/>
    <property type="match status" value="1"/>
</dbReference>
<protein>
    <recommendedName>
        <fullName evidence="2">DUF371 domain-containing protein</fullName>
    </recommendedName>
</protein>
<evidence type="ECO:0008006" key="2">
    <source>
        <dbReference type="Google" id="ProtNLM"/>
    </source>
</evidence>
<accession>A0A0W8F4R7</accession>
<dbReference type="Gene3D" id="2.60.120.630">
    <property type="entry name" value="mth639 domain like"/>
    <property type="match status" value="1"/>
</dbReference>
<dbReference type="InterPro" id="IPR023131">
    <property type="entry name" value="Mth639-like_dom_sf"/>
</dbReference>
<name>A0A0W8F4R7_9ZZZZ</name>
<comment type="caution">
    <text evidence="1">The sequence shown here is derived from an EMBL/GenBank/DDBJ whole genome shotgun (WGS) entry which is preliminary data.</text>
</comment>
<dbReference type="EMBL" id="LNQE01001523">
    <property type="protein sequence ID" value="KUG15852.1"/>
    <property type="molecule type" value="Genomic_DNA"/>
</dbReference>
<evidence type="ECO:0000313" key="1">
    <source>
        <dbReference type="EMBL" id="KUG15852.1"/>
    </source>
</evidence>
<organism evidence="1">
    <name type="scientific">hydrocarbon metagenome</name>
    <dbReference type="NCBI Taxonomy" id="938273"/>
    <lineage>
        <taxon>unclassified sequences</taxon>
        <taxon>metagenomes</taxon>
        <taxon>ecological metagenomes</taxon>
    </lineage>
</organism>
<gene>
    <name evidence="1" type="ORF">ASZ90_014484</name>
</gene>
<proteinExistence type="predicted"/>
<dbReference type="InterPro" id="IPR007171">
    <property type="entry name" value="DUF371"/>
</dbReference>
<dbReference type="PANTHER" id="PTHR40696:SF1">
    <property type="entry name" value="DUF371 DOMAIN-CONTAINING PROTEIN"/>
    <property type="match status" value="1"/>
</dbReference>
<dbReference type="PANTHER" id="PTHR40696">
    <property type="entry name" value="DUF371 FAMILY PROTEIN"/>
    <property type="match status" value="1"/>
</dbReference>
<reference evidence="1" key="1">
    <citation type="journal article" date="2015" name="Proc. Natl. Acad. Sci. U.S.A.">
        <title>Networks of energetic and metabolic interactions define dynamics in microbial communities.</title>
        <authorList>
            <person name="Embree M."/>
            <person name="Liu J.K."/>
            <person name="Al-Bassam M.M."/>
            <person name="Zengler K."/>
        </authorList>
    </citation>
    <scope>NUCLEOTIDE SEQUENCE</scope>
</reference>
<sequence length="142" mass="15301">MKVTETIRCHGHPSITSRHPTTFEVTREEHLSCAGDCIIAVGADKGAADLSPAFRAALARNDAVLCTRLICGDQVAAITSQGSEGMLLSHPTDLVWRRSSFVCGRTIGIFSDRTARTLPRPLIVRLSEGDDLRVELTVTAGE</sequence>
<dbReference type="AlphaFoldDB" id="A0A0W8F4R7"/>